<keyword evidence="11" id="KW-1185">Reference proteome</keyword>
<name>A0A0K9Q1H4_ZOSMR</name>
<dbReference type="GO" id="GO:0036503">
    <property type="term" value="P:ERAD pathway"/>
    <property type="evidence" value="ECO:0000318"/>
    <property type="project" value="GO_Central"/>
</dbReference>
<dbReference type="OrthoDB" id="1716531at2759"/>
<comment type="function">
    <text evidence="8">May be involved in the degradation of misfolded endoplasmic reticulum (ER) luminal proteins.</text>
</comment>
<keyword evidence="6 8" id="KW-1133">Transmembrane helix</keyword>
<evidence type="ECO:0000313" key="10">
    <source>
        <dbReference type="EMBL" id="KMZ74387.1"/>
    </source>
</evidence>
<dbReference type="GO" id="GO:0030968">
    <property type="term" value="P:endoplasmic reticulum unfolded protein response"/>
    <property type="evidence" value="ECO:0000318"/>
    <property type="project" value="GO_Central"/>
</dbReference>
<evidence type="ECO:0000256" key="6">
    <source>
        <dbReference type="ARBA" id="ARBA00022989"/>
    </source>
</evidence>
<keyword evidence="7 8" id="KW-0472">Membrane</keyword>
<accession>A0A0K9Q1H4</accession>
<protein>
    <recommendedName>
        <fullName evidence="8">Derlin</fullName>
    </recommendedName>
</protein>
<evidence type="ECO:0000256" key="9">
    <source>
        <dbReference type="SAM" id="MobiDB-lite"/>
    </source>
</evidence>
<dbReference type="OMA" id="SSPAEWY"/>
<dbReference type="PANTHER" id="PTHR11009">
    <property type="entry name" value="DER1-LIKE PROTEIN, DERLIN"/>
    <property type="match status" value="1"/>
</dbReference>
<feature type="transmembrane region" description="Helical" evidence="8">
    <location>
        <begin position="55"/>
        <end position="76"/>
    </location>
</feature>
<keyword evidence="5 8" id="KW-0256">Endoplasmic reticulum</keyword>
<dbReference type="Pfam" id="PF04511">
    <property type="entry name" value="DER1"/>
    <property type="match status" value="1"/>
</dbReference>
<evidence type="ECO:0000256" key="1">
    <source>
        <dbReference type="ARBA" id="ARBA00003292"/>
    </source>
</evidence>
<feature type="transmembrane region" description="Helical" evidence="8">
    <location>
        <begin position="88"/>
        <end position="108"/>
    </location>
</feature>
<dbReference type="EMBL" id="LFYR01000338">
    <property type="protein sequence ID" value="KMZ74387.1"/>
    <property type="molecule type" value="Genomic_DNA"/>
</dbReference>
<feature type="compositionally biased region" description="Low complexity" evidence="9">
    <location>
        <begin position="232"/>
        <end position="250"/>
    </location>
</feature>
<reference evidence="11" key="1">
    <citation type="journal article" date="2016" name="Nature">
        <title>The genome of the seagrass Zostera marina reveals angiosperm adaptation to the sea.</title>
        <authorList>
            <person name="Olsen J.L."/>
            <person name="Rouze P."/>
            <person name="Verhelst B."/>
            <person name="Lin Y.-C."/>
            <person name="Bayer T."/>
            <person name="Collen J."/>
            <person name="Dattolo E."/>
            <person name="De Paoli E."/>
            <person name="Dittami S."/>
            <person name="Maumus F."/>
            <person name="Michel G."/>
            <person name="Kersting A."/>
            <person name="Lauritano C."/>
            <person name="Lohaus R."/>
            <person name="Toepel M."/>
            <person name="Tonon T."/>
            <person name="Vanneste K."/>
            <person name="Amirebrahimi M."/>
            <person name="Brakel J."/>
            <person name="Bostroem C."/>
            <person name="Chovatia M."/>
            <person name="Grimwood J."/>
            <person name="Jenkins J.W."/>
            <person name="Jueterbock A."/>
            <person name="Mraz A."/>
            <person name="Stam W.T."/>
            <person name="Tice H."/>
            <person name="Bornberg-Bauer E."/>
            <person name="Green P.J."/>
            <person name="Pearson G.A."/>
            <person name="Procaccini G."/>
            <person name="Duarte C.M."/>
            <person name="Schmutz J."/>
            <person name="Reusch T.B.H."/>
            <person name="Van de Peer Y."/>
        </authorList>
    </citation>
    <scope>NUCLEOTIDE SEQUENCE [LARGE SCALE GENOMIC DNA]</scope>
    <source>
        <strain evidence="11">cv. Finnish</strain>
    </source>
</reference>
<feature type="transmembrane region" description="Helical" evidence="8">
    <location>
        <begin position="21"/>
        <end position="43"/>
    </location>
</feature>
<evidence type="ECO:0000256" key="4">
    <source>
        <dbReference type="ARBA" id="ARBA00022692"/>
    </source>
</evidence>
<gene>
    <name evidence="10" type="ORF">ZOSMA_12G00730</name>
</gene>
<dbReference type="GO" id="GO:0005047">
    <property type="term" value="F:signal recognition particle binding"/>
    <property type="evidence" value="ECO:0000318"/>
    <property type="project" value="GO_Central"/>
</dbReference>
<evidence type="ECO:0000256" key="2">
    <source>
        <dbReference type="ARBA" id="ARBA00004477"/>
    </source>
</evidence>
<evidence type="ECO:0000313" key="11">
    <source>
        <dbReference type="Proteomes" id="UP000036987"/>
    </source>
</evidence>
<feature type="region of interest" description="Disordered" evidence="9">
    <location>
        <begin position="228"/>
        <end position="261"/>
    </location>
</feature>
<feature type="transmembrane region" description="Helical" evidence="8">
    <location>
        <begin position="152"/>
        <end position="170"/>
    </location>
</feature>
<dbReference type="InterPro" id="IPR007599">
    <property type="entry name" value="DER1"/>
</dbReference>
<sequence>MSSPGEFYKSLPPISKAFGTLCFVTTVLVQFSLLSPVDIALLHNEAFFKFQVWRFITNFFFLGVFSFSFAIQLLFVARYGVQLEKDSFNGRTADFLWMMIFGALSLLVLSTVPLLRIFFLGSSMVFMLIYIWSREYHNTKISIYGIFQMKAFYFPWAMLALNVIFGNSIIPDLLGLLVGHLYYFLAILHPLSGGKNILATPLWVHKLVARFHLDTPTVAAPFHTTTAARSISRPTTSGTSSRPTTSGTSGAFTGRSYRLNS</sequence>
<evidence type="ECO:0000256" key="3">
    <source>
        <dbReference type="ARBA" id="ARBA00008917"/>
    </source>
</evidence>
<organism evidence="10 11">
    <name type="scientific">Zostera marina</name>
    <name type="common">Eelgrass</name>
    <dbReference type="NCBI Taxonomy" id="29655"/>
    <lineage>
        <taxon>Eukaryota</taxon>
        <taxon>Viridiplantae</taxon>
        <taxon>Streptophyta</taxon>
        <taxon>Embryophyta</taxon>
        <taxon>Tracheophyta</taxon>
        <taxon>Spermatophyta</taxon>
        <taxon>Magnoliopsida</taxon>
        <taxon>Liliopsida</taxon>
        <taxon>Zosteraceae</taxon>
        <taxon>Zostera</taxon>
    </lineage>
</organism>
<evidence type="ECO:0000256" key="7">
    <source>
        <dbReference type="ARBA" id="ARBA00023136"/>
    </source>
</evidence>
<dbReference type="STRING" id="29655.A0A0K9Q1H4"/>
<dbReference type="AlphaFoldDB" id="A0A0K9Q1H4"/>
<proteinExistence type="inferred from homology"/>
<keyword evidence="4 8" id="KW-0812">Transmembrane</keyword>
<dbReference type="GO" id="GO:0005789">
    <property type="term" value="C:endoplasmic reticulum membrane"/>
    <property type="evidence" value="ECO:0000318"/>
    <property type="project" value="GO_Central"/>
</dbReference>
<comment type="caution">
    <text evidence="10">The sequence shown here is derived from an EMBL/GenBank/DDBJ whole genome shotgun (WGS) entry which is preliminary data.</text>
</comment>
<dbReference type="Proteomes" id="UP000036987">
    <property type="component" value="Unassembled WGS sequence"/>
</dbReference>
<comment type="similarity">
    <text evidence="3 8">Belongs to the derlin family.</text>
</comment>
<comment type="subcellular location">
    <subcellularLocation>
        <location evidence="2 8">Endoplasmic reticulum membrane</location>
        <topology evidence="2 8">Multi-pass membrane protein</topology>
    </subcellularLocation>
</comment>
<dbReference type="InterPro" id="IPR035952">
    <property type="entry name" value="Rhomboid-like_sf"/>
</dbReference>
<evidence type="ECO:0000256" key="8">
    <source>
        <dbReference type="RuleBase" id="RU363059"/>
    </source>
</evidence>
<dbReference type="SUPFAM" id="SSF144091">
    <property type="entry name" value="Rhomboid-like"/>
    <property type="match status" value="1"/>
</dbReference>
<evidence type="ECO:0000256" key="5">
    <source>
        <dbReference type="ARBA" id="ARBA00022824"/>
    </source>
</evidence>
<comment type="function">
    <text evidence="1">May be involved in the degradation process of specific misfolded endoplasmic reticulum (ER) luminal proteins.</text>
</comment>